<proteinExistence type="predicted"/>
<keyword evidence="2" id="KW-1185">Reference proteome</keyword>
<gene>
    <name evidence="1" type="ORF">GGR34_003713</name>
</gene>
<organism evidence="1 2">
    <name type="scientific">Microvirga flocculans</name>
    <dbReference type="NCBI Taxonomy" id="217168"/>
    <lineage>
        <taxon>Bacteria</taxon>
        <taxon>Pseudomonadati</taxon>
        <taxon>Pseudomonadota</taxon>
        <taxon>Alphaproteobacteria</taxon>
        <taxon>Hyphomicrobiales</taxon>
        <taxon>Methylobacteriaceae</taxon>
        <taxon>Microvirga</taxon>
    </lineage>
</organism>
<reference evidence="1 2" key="1">
    <citation type="submission" date="2020-08" db="EMBL/GenBank/DDBJ databases">
        <title>Genomic Encyclopedia of Type Strains, Phase IV (KMG-IV): sequencing the most valuable type-strain genomes for metagenomic binning, comparative biology and taxonomic classification.</title>
        <authorList>
            <person name="Goeker M."/>
        </authorList>
    </citation>
    <scope>NUCLEOTIDE SEQUENCE [LARGE SCALE GENOMIC DNA]</scope>
    <source>
        <strain evidence="1 2">DSM 15743</strain>
    </source>
</reference>
<dbReference type="EMBL" id="JACIDC010000018">
    <property type="protein sequence ID" value="MBB4042028.1"/>
    <property type="molecule type" value="Genomic_DNA"/>
</dbReference>
<dbReference type="Proteomes" id="UP000519439">
    <property type="component" value="Unassembled WGS sequence"/>
</dbReference>
<name>A0A7W6N9A1_9HYPH</name>
<evidence type="ECO:0000313" key="1">
    <source>
        <dbReference type="EMBL" id="MBB4042028.1"/>
    </source>
</evidence>
<accession>A0A7W6N9A1</accession>
<protein>
    <submittedName>
        <fullName evidence="1">Uncharacterized protein</fullName>
    </submittedName>
</protein>
<evidence type="ECO:0000313" key="2">
    <source>
        <dbReference type="Proteomes" id="UP000519439"/>
    </source>
</evidence>
<dbReference type="AlphaFoldDB" id="A0A7W6N9A1"/>
<sequence length="306" mass="33930">MITAIKSPATKKKIAIEELLRWAYRDELPKERAGAGRFLPAGFGGAWGGVERYGETLAVVDDGRENRWGLAVDFTAASDPHPDAIRVGEAVKALDGFPLNLPDDWNPIADWPDLGAEGEAAVRRAVERETYIDGNGDRRFKTAISRLVMRHALMNDAPVWEGEKPEIKIVTGANGKPRWFRRVRAVADPGDPELGIMPTYTEVEVDGYNAKRQRPYPDAYRKTYLDPDPAETILSRAEYEVWCDALDLLTIDLEGVLEAHEIVPSARPARPWENGGALARKVLKSGARPAAWLTLLNGRWIDAKPA</sequence>
<comment type="caution">
    <text evidence="1">The sequence shown here is derived from an EMBL/GenBank/DDBJ whole genome shotgun (WGS) entry which is preliminary data.</text>
</comment>
<dbReference type="RefSeq" id="WP_051435221.1">
    <property type="nucleotide sequence ID" value="NZ_JACIDC010000018.1"/>
</dbReference>